<dbReference type="InterPro" id="IPR011009">
    <property type="entry name" value="Kinase-like_dom_sf"/>
</dbReference>
<keyword evidence="4 9" id="KW-0732">Signal</keyword>
<dbReference type="Gene3D" id="3.80.10.10">
    <property type="entry name" value="Ribonuclease Inhibitor"/>
    <property type="match status" value="6"/>
</dbReference>
<evidence type="ECO:0000256" key="9">
    <source>
        <dbReference type="SAM" id="SignalP"/>
    </source>
</evidence>
<feature type="domain" description="Leucine-rich repeat-containing N-terminal plant-type" evidence="10">
    <location>
        <begin position="39"/>
        <end position="77"/>
    </location>
</feature>
<evidence type="ECO:0000256" key="3">
    <source>
        <dbReference type="ARBA" id="ARBA00022692"/>
    </source>
</evidence>
<dbReference type="Pfam" id="PF00560">
    <property type="entry name" value="LRR_1"/>
    <property type="match status" value="12"/>
</dbReference>
<keyword evidence="12" id="KW-1185">Reference proteome</keyword>
<dbReference type="Proteomes" id="UP000467840">
    <property type="component" value="Chromosome 15"/>
</dbReference>
<dbReference type="SUPFAM" id="SSF56112">
    <property type="entry name" value="Protein kinase-like (PK-like)"/>
    <property type="match status" value="1"/>
</dbReference>
<keyword evidence="6" id="KW-1133">Transmembrane helix</keyword>
<dbReference type="Pfam" id="PF13855">
    <property type="entry name" value="LRR_8"/>
    <property type="match status" value="1"/>
</dbReference>
<evidence type="ECO:0000313" key="12">
    <source>
        <dbReference type="Proteomes" id="UP000467840"/>
    </source>
</evidence>
<dbReference type="InterPro" id="IPR001611">
    <property type="entry name" value="Leu-rich_rpt"/>
</dbReference>
<dbReference type="EMBL" id="JAAGAX010000005">
    <property type="protein sequence ID" value="KAF2314369.1"/>
    <property type="molecule type" value="Genomic_DNA"/>
</dbReference>
<keyword evidence="7" id="KW-0472">Membrane</keyword>
<reference evidence="11 12" key="1">
    <citation type="journal article" date="2020" name="Mol. Plant">
        <title>The Chromosome-Based Rubber Tree Genome Provides New Insights into Spurge Genome Evolution and Rubber Biosynthesis.</title>
        <authorList>
            <person name="Liu J."/>
            <person name="Shi C."/>
            <person name="Shi C.C."/>
            <person name="Li W."/>
            <person name="Zhang Q.J."/>
            <person name="Zhang Y."/>
            <person name="Li K."/>
            <person name="Lu H.F."/>
            <person name="Shi C."/>
            <person name="Zhu S.T."/>
            <person name="Xiao Z.Y."/>
            <person name="Nan H."/>
            <person name="Yue Y."/>
            <person name="Zhu X.G."/>
            <person name="Wu Y."/>
            <person name="Hong X.N."/>
            <person name="Fan G.Y."/>
            <person name="Tong Y."/>
            <person name="Zhang D."/>
            <person name="Mao C.L."/>
            <person name="Liu Y.L."/>
            <person name="Hao S.J."/>
            <person name="Liu W.Q."/>
            <person name="Lv M.Q."/>
            <person name="Zhang H.B."/>
            <person name="Liu Y."/>
            <person name="Hu-Tang G.R."/>
            <person name="Wang J.P."/>
            <person name="Wang J.H."/>
            <person name="Sun Y.H."/>
            <person name="Ni S.B."/>
            <person name="Chen W.B."/>
            <person name="Zhang X.C."/>
            <person name="Jiao Y.N."/>
            <person name="Eichler E.E."/>
            <person name="Li G.H."/>
            <person name="Liu X."/>
            <person name="Gao L.Z."/>
        </authorList>
    </citation>
    <scope>NUCLEOTIDE SEQUENCE [LARGE SCALE GENOMIC DNA]</scope>
    <source>
        <strain evidence="12">cv. GT1</strain>
        <tissue evidence="11">Leaf</tissue>
    </source>
</reference>
<dbReference type="SMART" id="SM00369">
    <property type="entry name" value="LRR_TYP"/>
    <property type="match status" value="10"/>
</dbReference>
<comment type="caution">
    <text evidence="11">The sequence shown here is derived from an EMBL/GenBank/DDBJ whole genome shotgun (WGS) entry which is preliminary data.</text>
</comment>
<keyword evidence="5" id="KW-0677">Repeat</keyword>
<dbReference type="FunFam" id="3.80.10.10:FF:000095">
    <property type="entry name" value="LRR receptor-like serine/threonine-protein kinase GSO1"/>
    <property type="match status" value="2"/>
</dbReference>
<protein>
    <recommendedName>
        <fullName evidence="10">Leucine-rich repeat-containing N-terminal plant-type domain-containing protein</fullName>
    </recommendedName>
</protein>
<feature type="chain" id="PRO_5025456273" description="Leucine-rich repeat-containing N-terminal plant-type domain-containing protein" evidence="9">
    <location>
        <begin position="26"/>
        <end position="820"/>
    </location>
</feature>
<sequence>MGGRPGLSISFTVLYVLACLAITRTNITPDFHSRTNTTTDQYALLALKAHIARDPRNFLAENWTAKASVCYWVGVTCGARQQRVMALDLSFMGLRGTIPPEIGKLSFLSSFTITNNSFHGSLPSELAHLPRLKIVDIANNNFSGEIPSLFNFLPKLERLVLHGNNFMGTLPTWLFNISTLKHVNLSHNLLHGNIPAPAEFGNIEEIDVSWNQISGSIPSTFWNMSTLRHIDFRYNRVSGSLPDDLCQKLTLLQVLRVAANELFGPIPSNLSHCRELNLLSLSRNKFDGRIPRDIGKLTKLNRLYLGFNSLIGRIPTDIANCALLTVLWLSENYLTGEIPDEIGQLGNLQFWFWKQTTLLAPFHLGSLTFPLKLVDLSDNLLCGNIPAPAEFGNIEVIDVSSNQISGSIPSTFWNMSSLQLLYLGYNRLSGSLPDDLCQKLTLLQVLAVHGGIPTDIASCTLLETLTLQQNYLTGEIPDEIGQLRYLRPSSTNCRPLASNLEELFLWENKLDGPIPSSISNASRLTTLHLSWNSFSGVVPAALGNLRLLHSLAFKANFPTTESSTSEINFLASLTNCKYLKNLWISENPINGLLPTQIGNLSSSLEIIYADFCNIKGSIPMEIGNLSNLIVLNLSNNELTGPIPKTMGRMQKLQVLRLEGNELQGSIPPDLCQLQGLGRLSLGGNELYGPLHSCLSNLTSLRGADDTYKHSCHSGGLVSTKADVYSYGIMLMEVFTRKKPTDEIFSDEMSLKHWVSNSLLHSNSEVVDSNLMGREDKDFAAKEKCIASILSLALECTSNSPQQRSIWKMRLLDSRKSNSGF</sequence>
<keyword evidence="2" id="KW-0433">Leucine-rich repeat</keyword>
<keyword evidence="8" id="KW-0325">Glycoprotein</keyword>
<proteinExistence type="predicted"/>
<feature type="signal peptide" evidence="9">
    <location>
        <begin position="1"/>
        <end position="25"/>
    </location>
</feature>
<evidence type="ECO:0000256" key="2">
    <source>
        <dbReference type="ARBA" id="ARBA00022614"/>
    </source>
</evidence>
<accession>A0A6A6MR26</accession>
<dbReference type="InterPro" id="IPR032675">
    <property type="entry name" value="LRR_dom_sf"/>
</dbReference>
<organism evidence="11 12">
    <name type="scientific">Hevea brasiliensis</name>
    <name type="common">Para rubber tree</name>
    <name type="synonym">Siphonia brasiliensis</name>
    <dbReference type="NCBI Taxonomy" id="3981"/>
    <lineage>
        <taxon>Eukaryota</taxon>
        <taxon>Viridiplantae</taxon>
        <taxon>Streptophyta</taxon>
        <taxon>Embryophyta</taxon>
        <taxon>Tracheophyta</taxon>
        <taxon>Spermatophyta</taxon>
        <taxon>Magnoliopsida</taxon>
        <taxon>eudicotyledons</taxon>
        <taxon>Gunneridae</taxon>
        <taxon>Pentapetalae</taxon>
        <taxon>rosids</taxon>
        <taxon>fabids</taxon>
        <taxon>Malpighiales</taxon>
        <taxon>Euphorbiaceae</taxon>
        <taxon>Crotonoideae</taxon>
        <taxon>Micrandreae</taxon>
        <taxon>Hevea</taxon>
    </lineage>
</organism>
<evidence type="ECO:0000256" key="7">
    <source>
        <dbReference type="ARBA" id="ARBA00023136"/>
    </source>
</evidence>
<dbReference type="GO" id="GO:0016020">
    <property type="term" value="C:membrane"/>
    <property type="evidence" value="ECO:0007669"/>
    <property type="project" value="UniProtKB-SubCell"/>
</dbReference>
<dbReference type="SUPFAM" id="SSF52058">
    <property type="entry name" value="L domain-like"/>
    <property type="match status" value="2"/>
</dbReference>
<dbReference type="Pfam" id="PF08263">
    <property type="entry name" value="LRRNT_2"/>
    <property type="match status" value="1"/>
</dbReference>
<evidence type="ECO:0000256" key="5">
    <source>
        <dbReference type="ARBA" id="ARBA00022737"/>
    </source>
</evidence>
<dbReference type="PANTHER" id="PTHR48054">
    <property type="entry name" value="RECEPTOR KINASE-LIKE PROTEIN XA21"/>
    <property type="match status" value="1"/>
</dbReference>
<evidence type="ECO:0000256" key="6">
    <source>
        <dbReference type="ARBA" id="ARBA00022989"/>
    </source>
</evidence>
<evidence type="ECO:0000256" key="4">
    <source>
        <dbReference type="ARBA" id="ARBA00022729"/>
    </source>
</evidence>
<dbReference type="InterPro" id="IPR013210">
    <property type="entry name" value="LRR_N_plant-typ"/>
</dbReference>
<comment type="subcellular location">
    <subcellularLocation>
        <location evidence="1">Membrane</location>
        <topology evidence="1">Single-pass membrane protein</topology>
    </subcellularLocation>
</comment>
<name>A0A6A6MR26_HEVBR</name>
<dbReference type="PANTHER" id="PTHR48054:SF14">
    <property type="entry name" value="MDIS1-INTERACTING RECEPTOR LIKE KINASE 2-LIKE"/>
    <property type="match status" value="1"/>
</dbReference>
<keyword evidence="3" id="KW-0812">Transmembrane</keyword>
<dbReference type="Gene3D" id="1.10.510.10">
    <property type="entry name" value="Transferase(Phosphotransferase) domain 1"/>
    <property type="match status" value="1"/>
</dbReference>
<evidence type="ECO:0000313" key="11">
    <source>
        <dbReference type="EMBL" id="KAF2314369.1"/>
    </source>
</evidence>
<dbReference type="InterPro" id="IPR052592">
    <property type="entry name" value="LRR-RLK"/>
</dbReference>
<evidence type="ECO:0000256" key="8">
    <source>
        <dbReference type="ARBA" id="ARBA00023180"/>
    </source>
</evidence>
<dbReference type="InterPro" id="IPR003591">
    <property type="entry name" value="Leu-rich_rpt_typical-subtyp"/>
</dbReference>
<evidence type="ECO:0000256" key="1">
    <source>
        <dbReference type="ARBA" id="ARBA00004167"/>
    </source>
</evidence>
<evidence type="ECO:0000259" key="10">
    <source>
        <dbReference type="Pfam" id="PF08263"/>
    </source>
</evidence>
<dbReference type="FunFam" id="3.80.10.10:FF:000041">
    <property type="entry name" value="LRR receptor-like serine/threonine-protein kinase ERECTA"/>
    <property type="match status" value="1"/>
</dbReference>
<gene>
    <name evidence="11" type="ORF">GH714_025741</name>
</gene>
<dbReference type="AlphaFoldDB" id="A0A6A6MR26"/>